<dbReference type="PROSITE" id="PS51379">
    <property type="entry name" value="4FE4S_FER_2"/>
    <property type="match status" value="2"/>
</dbReference>
<accession>A0A517NLS6</accession>
<dbReference type="PANTHER" id="PTHR43545">
    <property type="entry name" value="FORMATE DEHYDROGENASE, NITRATE-INDUCIBLE, IRON-SULFUR SUBUNIT"/>
    <property type="match status" value="1"/>
</dbReference>
<dbReference type="EMBL" id="CP036525">
    <property type="protein sequence ID" value="QDT08023.1"/>
    <property type="molecule type" value="Genomic_DNA"/>
</dbReference>
<keyword evidence="7" id="KW-1133">Transmembrane helix</keyword>
<dbReference type="GO" id="GO:0019645">
    <property type="term" value="P:anaerobic electron transport chain"/>
    <property type="evidence" value="ECO:0007669"/>
    <property type="project" value="InterPro"/>
</dbReference>
<reference evidence="9 10" key="1">
    <citation type="submission" date="2019-02" db="EMBL/GenBank/DDBJ databases">
        <title>Deep-cultivation of Planctomycetes and their phenomic and genomic characterization uncovers novel biology.</title>
        <authorList>
            <person name="Wiegand S."/>
            <person name="Jogler M."/>
            <person name="Boedeker C."/>
            <person name="Pinto D."/>
            <person name="Vollmers J."/>
            <person name="Rivas-Marin E."/>
            <person name="Kohn T."/>
            <person name="Peeters S.H."/>
            <person name="Heuer A."/>
            <person name="Rast P."/>
            <person name="Oberbeckmann S."/>
            <person name="Bunk B."/>
            <person name="Jeske O."/>
            <person name="Meyerdierks A."/>
            <person name="Storesund J.E."/>
            <person name="Kallscheuer N."/>
            <person name="Luecker S."/>
            <person name="Lage O.M."/>
            <person name="Pohl T."/>
            <person name="Merkel B.J."/>
            <person name="Hornburger P."/>
            <person name="Mueller R.-W."/>
            <person name="Bruemmer F."/>
            <person name="Labrenz M."/>
            <person name="Spormann A.M."/>
            <person name="Op den Camp H."/>
            <person name="Overmann J."/>
            <person name="Amann R."/>
            <person name="Jetten M.S.M."/>
            <person name="Mascher T."/>
            <person name="Medema M.H."/>
            <person name="Devos D.P."/>
            <person name="Kaster A.-K."/>
            <person name="Ovreas L."/>
            <person name="Rohde M."/>
            <person name="Galperin M.Y."/>
            <person name="Jogler C."/>
        </authorList>
    </citation>
    <scope>NUCLEOTIDE SEQUENCE [LARGE SCALE GENOMIC DNA]</scope>
    <source>
        <strain evidence="9 10">K22_7</strain>
    </source>
</reference>
<keyword evidence="10" id="KW-1185">Reference proteome</keyword>
<feature type="transmembrane region" description="Helical" evidence="7">
    <location>
        <begin position="452"/>
        <end position="473"/>
    </location>
</feature>
<evidence type="ECO:0000256" key="4">
    <source>
        <dbReference type="ARBA" id="ARBA00022737"/>
    </source>
</evidence>
<dbReference type="CDD" id="cd16371">
    <property type="entry name" value="DMSOR_beta_like"/>
    <property type="match status" value="1"/>
</dbReference>
<evidence type="ECO:0000259" key="8">
    <source>
        <dbReference type="PROSITE" id="PS51379"/>
    </source>
</evidence>
<dbReference type="OrthoDB" id="9810688at2"/>
<dbReference type="Proteomes" id="UP000318538">
    <property type="component" value="Chromosome"/>
</dbReference>
<evidence type="ECO:0000256" key="5">
    <source>
        <dbReference type="ARBA" id="ARBA00023004"/>
    </source>
</evidence>
<dbReference type="Pfam" id="PF13247">
    <property type="entry name" value="Fer4_11"/>
    <property type="match status" value="1"/>
</dbReference>
<keyword evidence="3" id="KW-0479">Metal-binding</keyword>
<dbReference type="InterPro" id="IPR007059">
    <property type="entry name" value="DmsC"/>
</dbReference>
<feature type="transmembrane region" description="Helical" evidence="7">
    <location>
        <begin position="563"/>
        <end position="584"/>
    </location>
</feature>
<name>A0A517NLS6_9BACT</name>
<proteinExistence type="predicted"/>
<comment type="subcellular location">
    <subcellularLocation>
        <location evidence="1">Cell envelope</location>
    </subcellularLocation>
</comment>
<dbReference type="AlphaFoldDB" id="A0A517NLS6"/>
<feature type="transmembrane region" description="Helical" evidence="7">
    <location>
        <begin position="337"/>
        <end position="356"/>
    </location>
</feature>
<keyword evidence="5" id="KW-0408">Iron</keyword>
<evidence type="ECO:0000256" key="1">
    <source>
        <dbReference type="ARBA" id="ARBA00004196"/>
    </source>
</evidence>
<evidence type="ECO:0000313" key="10">
    <source>
        <dbReference type="Proteomes" id="UP000318538"/>
    </source>
</evidence>
<dbReference type="GO" id="GO:0030313">
    <property type="term" value="C:cell envelope"/>
    <property type="evidence" value="ECO:0007669"/>
    <property type="project" value="UniProtKB-SubCell"/>
</dbReference>
<keyword evidence="7" id="KW-0812">Transmembrane</keyword>
<feature type="transmembrane region" description="Helical" evidence="7">
    <location>
        <begin position="538"/>
        <end position="557"/>
    </location>
</feature>
<dbReference type="GO" id="GO:0046872">
    <property type="term" value="F:metal ion binding"/>
    <property type="evidence" value="ECO:0007669"/>
    <property type="project" value="UniProtKB-KW"/>
</dbReference>
<evidence type="ECO:0000256" key="6">
    <source>
        <dbReference type="ARBA" id="ARBA00023014"/>
    </source>
</evidence>
<dbReference type="PANTHER" id="PTHR43545:SF6">
    <property type="entry name" value="FORMATE DEHYDROGENASE, NITRATE-INDUCIBLE, IRON-SULFUR SUBUNIT"/>
    <property type="match status" value="1"/>
</dbReference>
<keyword evidence="6" id="KW-0411">Iron-sulfur</keyword>
<feature type="domain" description="4Fe-4S ferredoxin-type" evidence="8">
    <location>
        <begin position="169"/>
        <end position="198"/>
    </location>
</feature>
<organism evidence="9 10">
    <name type="scientific">Rubripirellula lacrimiformis</name>
    <dbReference type="NCBI Taxonomy" id="1930273"/>
    <lineage>
        <taxon>Bacteria</taxon>
        <taxon>Pseudomonadati</taxon>
        <taxon>Planctomycetota</taxon>
        <taxon>Planctomycetia</taxon>
        <taxon>Pirellulales</taxon>
        <taxon>Pirellulaceae</taxon>
        <taxon>Rubripirellula</taxon>
    </lineage>
</organism>
<evidence type="ECO:0000256" key="3">
    <source>
        <dbReference type="ARBA" id="ARBA00022723"/>
    </source>
</evidence>
<keyword evidence="4" id="KW-0677">Repeat</keyword>
<dbReference type="Gene3D" id="3.30.70.20">
    <property type="match status" value="2"/>
</dbReference>
<dbReference type="GO" id="GO:0016020">
    <property type="term" value="C:membrane"/>
    <property type="evidence" value="ECO:0007669"/>
    <property type="project" value="InterPro"/>
</dbReference>
<feature type="transmembrane region" description="Helical" evidence="7">
    <location>
        <begin position="377"/>
        <end position="398"/>
    </location>
</feature>
<evidence type="ECO:0000256" key="7">
    <source>
        <dbReference type="SAM" id="Phobius"/>
    </source>
</evidence>
<keyword evidence="7" id="KW-0472">Membrane</keyword>
<protein>
    <submittedName>
        <fullName evidence="9">Anaerobic dimethyl sulfoxide reductase chain B</fullName>
    </submittedName>
</protein>
<evidence type="ECO:0000313" key="9">
    <source>
        <dbReference type="EMBL" id="QDT08023.1"/>
    </source>
</evidence>
<feature type="transmembrane region" description="Helical" evidence="7">
    <location>
        <begin position="418"/>
        <end position="440"/>
    </location>
</feature>
<dbReference type="PROSITE" id="PS00198">
    <property type="entry name" value="4FE4S_FER_1"/>
    <property type="match status" value="1"/>
</dbReference>
<feature type="domain" description="4Fe-4S ferredoxin-type" evidence="8">
    <location>
        <begin position="77"/>
        <end position="107"/>
    </location>
</feature>
<gene>
    <name evidence="9" type="primary">dmsB</name>
    <name evidence="9" type="ORF">K227x_64530</name>
</gene>
<dbReference type="GO" id="GO:0051539">
    <property type="term" value="F:4 iron, 4 sulfur cluster binding"/>
    <property type="evidence" value="ECO:0007669"/>
    <property type="project" value="UniProtKB-KW"/>
</dbReference>
<sequence length="598" mass="64132">MSIADSPHHQPSPDFISGLIDDQQSLSAVERFSTLHENGQLDEAKVSDRSLSGLAPAQERYYRDLLPASAPGPDEQFAFEVNLDKCSGCKACVVACHTMNGLEEDESWRRVGTLTIGEPAPVSPVESPSASVTSLPMIQHVTTACHHCEDPGCLNGCPVKAYEKDPVTGIVRHLDDQCIGCKYCMMMCPYEVPKYSERLGIVRKCDMCHQRLSVGEAPACVQACPNEAIAIHTVARNQSFSKSDRIAPGAPLSTITKPTTRYVGSKTDGQHQGHREGAVLVPQDEGVDQIAENHWPLAVLLVATQVSVGMLLTERLISGMAGLFGAPVDESITRSNATIALVVGIVGMNLAPLHLGKPLRAWRVFLGLRTSWLSREAVVLGKYVGLLLVAVGLLWLPQFSDYVPESILLVIPGWAASLTLWAAIPVGLLGLYCSAMIYIATKRELWRPTRTFVRFFGTMAVTGIALAAAPFAAGGVPVAAAWMAAVAGAFLIAKLVYEYQILLSPVPPRTSSDRLTRLDIRSKRLVHRDLPALAKLRWGTGIAGGVLILAAAAIAFVSPQVGAGLMVAAALLIAAGELAERLLYFSSVVYDRMPGTLG</sequence>
<dbReference type="Pfam" id="PF04976">
    <property type="entry name" value="DmsC"/>
    <property type="match status" value="1"/>
</dbReference>
<dbReference type="InterPro" id="IPR017900">
    <property type="entry name" value="4Fe4S_Fe_S_CS"/>
</dbReference>
<dbReference type="SUPFAM" id="SSF54862">
    <property type="entry name" value="4Fe-4S ferredoxins"/>
    <property type="match status" value="1"/>
</dbReference>
<dbReference type="KEGG" id="rlc:K227x_64530"/>
<dbReference type="RefSeq" id="WP_145176822.1">
    <property type="nucleotide sequence ID" value="NZ_CP036525.1"/>
</dbReference>
<dbReference type="InterPro" id="IPR017896">
    <property type="entry name" value="4Fe4S_Fe-S-bd"/>
</dbReference>
<evidence type="ECO:0000256" key="2">
    <source>
        <dbReference type="ARBA" id="ARBA00022485"/>
    </source>
</evidence>
<keyword evidence="2" id="KW-0004">4Fe-4S</keyword>
<dbReference type="InterPro" id="IPR051555">
    <property type="entry name" value="FDH_Electron_Transfer_Unit"/>
</dbReference>
<feature type="transmembrane region" description="Helical" evidence="7">
    <location>
        <begin position="479"/>
        <end position="497"/>
    </location>
</feature>